<dbReference type="EMBL" id="CP016769">
    <property type="protein sequence ID" value="ASY10245.1"/>
    <property type="molecule type" value="Genomic_DNA"/>
</dbReference>
<evidence type="ECO:0000256" key="1">
    <source>
        <dbReference type="SAM" id="Phobius"/>
    </source>
</evidence>
<feature type="transmembrane region" description="Helical" evidence="1">
    <location>
        <begin position="12"/>
        <end position="31"/>
    </location>
</feature>
<evidence type="ECO:0000313" key="3">
    <source>
        <dbReference type="Proteomes" id="UP000217144"/>
    </source>
</evidence>
<evidence type="ECO:0000313" key="2">
    <source>
        <dbReference type="EMBL" id="ASY10245.1"/>
    </source>
</evidence>
<sequence length="106" mass="11586">MLGGINNGLFLSSFGGFFAVAILSLILRWAFKRGKSVVERTPKVGGEDDYGALVVIASPNNYIEGELLRLKLATAEIKANLAQTKDGPRLYVFERDEKIARAVLKS</sequence>
<dbReference type="KEGG" id="plan:A1s21148_01500"/>
<dbReference type="AlphaFoldDB" id="A0AAC9YQG6"/>
<accession>A0AAC9YQG6</accession>
<dbReference type="Proteomes" id="UP000217144">
    <property type="component" value="Chromosome"/>
</dbReference>
<name>A0AAC9YQG6_9ACTN</name>
<protein>
    <submittedName>
        <fullName evidence="2">Uncharacterized protein</fullName>
    </submittedName>
</protein>
<keyword evidence="3" id="KW-1185">Reference proteome</keyword>
<dbReference type="RefSeq" id="WP_095670734.1">
    <property type="nucleotide sequence ID" value="NZ_CP016769.1"/>
</dbReference>
<reference evidence="2 3" key="1">
    <citation type="submission" date="2016-07" db="EMBL/GenBank/DDBJ databases">
        <title>High microdiversification within the ubiquitous acI lineage of Actinobacteria.</title>
        <authorList>
            <person name="Neuenschwander S.M."/>
            <person name="Salcher M."/>
            <person name="Ghai R."/>
            <person name="Pernthaler J."/>
        </authorList>
    </citation>
    <scope>NUCLEOTIDE SEQUENCE [LARGE SCALE GENOMIC DNA]</scope>
    <source>
        <strain evidence="2">MMS-21-148</strain>
    </source>
</reference>
<gene>
    <name evidence="2" type="ORF">A1s21148_01500</name>
</gene>
<keyword evidence="1" id="KW-1133">Transmembrane helix</keyword>
<keyword evidence="1" id="KW-0812">Transmembrane</keyword>
<proteinExistence type="predicted"/>
<organism evidence="2 3">
    <name type="scientific">Candidatus Planktophila lacus</name>
    <dbReference type="NCBI Taxonomy" id="1884913"/>
    <lineage>
        <taxon>Bacteria</taxon>
        <taxon>Bacillati</taxon>
        <taxon>Actinomycetota</taxon>
        <taxon>Actinomycetes</taxon>
        <taxon>Candidatus Nanopelagicales</taxon>
        <taxon>Candidatus Nanopelagicaceae</taxon>
        <taxon>Candidatus Planktophila</taxon>
    </lineage>
</organism>
<keyword evidence="1" id="KW-0472">Membrane</keyword>